<keyword evidence="3" id="KW-1185">Reference proteome</keyword>
<dbReference type="Proteomes" id="UP000322667">
    <property type="component" value="Chromosome D01"/>
</dbReference>
<dbReference type="AlphaFoldDB" id="A0A5D2MCH4"/>
<organism evidence="2 3">
    <name type="scientific">Gossypium tomentosum</name>
    <name type="common">Hawaiian cotton</name>
    <name type="synonym">Gossypium sandvicense</name>
    <dbReference type="NCBI Taxonomy" id="34277"/>
    <lineage>
        <taxon>Eukaryota</taxon>
        <taxon>Viridiplantae</taxon>
        <taxon>Streptophyta</taxon>
        <taxon>Embryophyta</taxon>
        <taxon>Tracheophyta</taxon>
        <taxon>Spermatophyta</taxon>
        <taxon>Magnoliopsida</taxon>
        <taxon>eudicotyledons</taxon>
        <taxon>Gunneridae</taxon>
        <taxon>Pentapetalae</taxon>
        <taxon>rosids</taxon>
        <taxon>malvids</taxon>
        <taxon>Malvales</taxon>
        <taxon>Malvaceae</taxon>
        <taxon>Malvoideae</taxon>
        <taxon>Gossypium</taxon>
    </lineage>
</organism>
<name>A0A5D2MCH4_GOSTO</name>
<proteinExistence type="predicted"/>
<accession>A0A5D2MCH4</accession>
<dbReference type="EMBL" id="CM017623">
    <property type="protein sequence ID" value="TYH88965.1"/>
    <property type="molecule type" value="Genomic_DNA"/>
</dbReference>
<feature type="compositionally biased region" description="Polar residues" evidence="1">
    <location>
        <begin position="15"/>
        <end position="30"/>
    </location>
</feature>
<sequence length="100" mass="11391">MVGPWILLLKHPSKVQKSSHGIQPSPNSSKNEGRNFMEKKSMLEDASFKSRELLFSKLNKINFAWLQRLLHHLHVIRLTMELGEPQASAIVSGLAEMEEL</sequence>
<protein>
    <submittedName>
        <fullName evidence="2">Uncharacterized protein</fullName>
    </submittedName>
</protein>
<feature type="region of interest" description="Disordered" evidence="1">
    <location>
        <begin position="14"/>
        <end position="36"/>
    </location>
</feature>
<evidence type="ECO:0000256" key="1">
    <source>
        <dbReference type="SAM" id="MobiDB-lite"/>
    </source>
</evidence>
<gene>
    <name evidence="2" type="ORF">ES332_D01G225800v1</name>
</gene>
<reference evidence="2 3" key="1">
    <citation type="submission" date="2019-07" db="EMBL/GenBank/DDBJ databases">
        <title>WGS assembly of Gossypium tomentosum.</title>
        <authorList>
            <person name="Chen Z.J."/>
            <person name="Sreedasyam A."/>
            <person name="Ando A."/>
            <person name="Song Q."/>
            <person name="De L."/>
            <person name="Hulse-Kemp A."/>
            <person name="Ding M."/>
            <person name="Ye W."/>
            <person name="Kirkbride R."/>
            <person name="Jenkins J."/>
            <person name="Plott C."/>
            <person name="Lovell J."/>
            <person name="Lin Y.-M."/>
            <person name="Vaughn R."/>
            <person name="Liu B."/>
            <person name="Li W."/>
            <person name="Simpson S."/>
            <person name="Scheffler B."/>
            <person name="Saski C."/>
            <person name="Grover C."/>
            <person name="Hu G."/>
            <person name="Conover J."/>
            <person name="Carlson J."/>
            <person name="Shu S."/>
            <person name="Boston L."/>
            <person name="Williams M."/>
            <person name="Peterson D."/>
            <person name="Mcgee K."/>
            <person name="Jones D."/>
            <person name="Wendel J."/>
            <person name="Stelly D."/>
            <person name="Grimwood J."/>
            <person name="Schmutz J."/>
        </authorList>
    </citation>
    <scope>NUCLEOTIDE SEQUENCE [LARGE SCALE GENOMIC DNA]</scope>
    <source>
        <strain evidence="2">7179.01</strain>
    </source>
</reference>
<evidence type="ECO:0000313" key="2">
    <source>
        <dbReference type="EMBL" id="TYH88965.1"/>
    </source>
</evidence>
<evidence type="ECO:0000313" key="3">
    <source>
        <dbReference type="Proteomes" id="UP000322667"/>
    </source>
</evidence>